<evidence type="ECO:0000313" key="4">
    <source>
        <dbReference type="Proteomes" id="UP000198642"/>
    </source>
</evidence>
<dbReference type="AlphaFoldDB" id="A0A1I0Y667"/>
<protein>
    <submittedName>
        <fullName evidence="3">Phosphoglycolate phosphatase</fullName>
    </submittedName>
</protein>
<evidence type="ECO:0000256" key="1">
    <source>
        <dbReference type="ARBA" id="ARBA00022801"/>
    </source>
</evidence>
<keyword evidence="4" id="KW-1185">Reference proteome</keyword>
<dbReference type="OrthoDB" id="9797743at2"/>
<dbReference type="InterPro" id="IPR041492">
    <property type="entry name" value="HAD_2"/>
</dbReference>
<dbReference type="PANTHER" id="PTHR43434:SF1">
    <property type="entry name" value="PHOSPHOGLYCOLATE PHOSPHATASE"/>
    <property type="match status" value="1"/>
</dbReference>
<dbReference type="Proteomes" id="UP000198642">
    <property type="component" value="Unassembled WGS sequence"/>
</dbReference>
<dbReference type="PANTHER" id="PTHR43434">
    <property type="entry name" value="PHOSPHOGLYCOLATE PHOSPHATASE"/>
    <property type="match status" value="1"/>
</dbReference>
<organism evidence="3 4">
    <name type="scientific">Lentibacillus halodurans</name>
    <dbReference type="NCBI Taxonomy" id="237679"/>
    <lineage>
        <taxon>Bacteria</taxon>
        <taxon>Bacillati</taxon>
        <taxon>Bacillota</taxon>
        <taxon>Bacilli</taxon>
        <taxon>Bacillales</taxon>
        <taxon>Bacillaceae</taxon>
        <taxon>Lentibacillus</taxon>
    </lineage>
</organism>
<dbReference type="SFLD" id="SFLDG01129">
    <property type="entry name" value="C1.5:_HAD__Beta-PGM__Phosphata"/>
    <property type="match status" value="1"/>
</dbReference>
<gene>
    <name evidence="3" type="ORF">SAMN04488072_106279</name>
</gene>
<dbReference type="SFLD" id="SFLDS00003">
    <property type="entry name" value="Haloacid_Dehalogenase"/>
    <property type="match status" value="1"/>
</dbReference>
<evidence type="ECO:0000313" key="3">
    <source>
        <dbReference type="EMBL" id="SFB08704.1"/>
    </source>
</evidence>
<dbReference type="EMBL" id="FOJW01000006">
    <property type="protein sequence ID" value="SFB08704.1"/>
    <property type="molecule type" value="Genomic_DNA"/>
</dbReference>
<dbReference type="GO" id="GO:0008967">
    <property type="term" value="F:phosphoglycolate phosphatase activity"/>
    <property type="evidence" value="ECO:0007669"/>
    <property type="project" value="TreeGrafter"/>
</dbReference>
<keyword evidence="2" id="KW-0460">Magnesium</keyword>
<dbReference type="InterPro" id="IPR050155">
    <property type="entry name" value="HAD-like_hydrolase_sf"/>
</dbReference>
<accession>A0A1I0Y667</accession>
<evidence type="ECO:0000256" key="2">
    <source>
        <dbReference type="ARBA" id="ARBA00022842"/>
    </source>
</evidence>
<proteinExistence type="predicted"/>
<dbReference type="Pfam" id="PF13419">
    <property type="entry name" value="HAD_2"/>
    <property type="match status" value="1"/>
</dbReference>
<dbReference type="InterPro" id="IPR023214">
    <property type="entry name" value="HAD_sf"/>
</dbReference>
<dbReference type="InterPro" id="IPR023198">
    <property type="entry name" value="PGP-like_dom2"/>
</dbReference>
<dbReference type="GO" id="GO:0006281">
    <property type="term" value="P:DNA repair"/>
    <property type="evidence" value="ECO:0007669"/>
    <property type="project" value="TreeGrafter"/>
</dbReference>
<dbReference type="STRING" id="237679.SAMN04488072_106279"/>
<dbReference type="InterPro" id="IPR036412">
    <property type="entry name" value="HAD-like_sf"/>
</dbReference>
<name>A0A1I0Y667_9BACI</name>
<dbReference type="RefSeq" id="WP_090237045.1">
    <property type="nucleotide sequence ID" value="NZ_FOJW01000006.1"/>
</dbReference>
<dbReference type="Gene3D" id="1.10.150.240">
    <property type="entry name" value="Putative phosphatase, domain 2"/>
    <property type="match status" value="1"/>
</dbReference>
<dbReference type="Gene3D" id="3.40.50.1000">
    <property type="entry name" value="HAD superfamily/HAD-like"/>
    <property type="match status" value="1"/>
</dbReference>
<keyword evidence="1" id="KW-0378">Hydrolase</keyword>
<dbReference type="NCBIfam" id="TIGR01549">
    <property type="entry name" value="HAD-SF-IA-v1"/>
    <property type="match status" value="1"/>
</dbReference>
<dbReference type="SUPFAM" id="SSF56784">
    <property type="entry name" value="HAD-like"/>
    <property type="match status" value="1"/>
</dbReference>
<reference evidence="3 4" key="1">
    <citation type="submission" date="2016-10" db="EMBL/GenBank/DDBJ databases">
        <authorList>
            <person name="de Groot N.N."/>
        </authorList>
    </citation>
    <scope>NUCLEOTIDE SEQUENCE [LARGE SCALE GENOMIC DNA]</scope>
    <source>
        <strain evidence="3 4">CGMCC 1.3702</strain>
    </source>
</reference>
<dbReference type="InterPro" id="IPR006439">
    <property type="entry name" value="HAD-SF_hydro_IA"/>
</dbReference>
<sequence>MPELMVNEKKYDVEGILFDKDGTLLNFNELWMKWGTNLINEIVSMADSQIMCDEEDIGRYIGVSFKNGTWDPKGPLAIGSMGDLITVLSFYLYQQGMPWNEAVTMVFNVRENVDKSTQWTNRLKPIKGIRNFLERAYSAQIKLGVVTSDDTAQAENHLEILGIRDYFHCVIGHDAVQRGKPFPDMPELACQRLELDHKKTVIIGDSNGDMILGEKAGLLTGIGIVPKEIHTTSYLENANQIIRDYNQLRIKNSSD</sequence>